<proteinExistence type="predicted"/>
<organism evidence="1 2">
    <name type="scientific">Symbiodinium microadriaticum</name>
    <name type="common">Dinoflagellate</name>
    <name type="synonym">Zooxanthella microadriatica</name>
    <dbReference type="NCBI Taxonomy" id="2951"/>
    <lineage>
        <taxon>Eukaryota</taxon>
        <taxon>Sar</taxon>
        <taxon>Alveolata</taxon>
        <taxon>Dinophyceae</taxon>
        <taxon>Suessiales</taxon>
        <taxon>Symbiodiniaceae</taxon>
        <taxon>Symbiodinium</taxon>
    </lineage>
</organism>
<evidence type="ECO:0000313" key="1">
    <source>
        <dbReference type="EMBL" id="OLP82289.1"/>
    </source>
</evidence>
<reference evidence="1 2" key="1">
    <citation type="submission" date="2016-02" db="EMBL/GenBank/DDBJ databases">
        <title>Genome analysis of coral dinoflagellate symbionts highlights evolutionary adaptations to a symbiotic lifestyle.</title>
        <authorList>
            <person name="Aranda M."/>
            <person name="Li Y."/>
            <person name="Liew Y.J."/>
            <person name="Baumgarten S."/>
            <person name="Simakov O."/>
            <person name="Wilson M."/>
            <person name="Piel J."/>
            <person name="Ashoor H."/>
            <person name="Bougouffa S."/>
            <person name="Bajic V.B."/>
            <person name="Ryu T."/>
            <person name="Ravasi T."/>
            <person name="Bayer T."/>
            <person name="Micklem G."/>
            <person name="Kim H."/>
            <person name="Bhak J."/>
            <person name="Lajeunesse T.C."/>
            <person name="Voolstra C.R."/>
        </authorList>
    </citation>
    <scope>NUCLEOTIDE SEQUENCE [LARGE SCALE GENOMIC DNA]</scope>
    <source>
        <strain evidence="1 2">CCMP2467</strain>
    </source>
</reference>
<keyword evidence="2" id="KW-1185">Reference proteome</keyword>
<name>A0A1Q9CH87_SYMMI</name>
<sequence>MAKPMRLDVDRMEQTSWTPEDLSWELAWVPNYSSVSERKEFVRARFDEGGEFKKRFGEDRTIAAPAVIVEDEEKDKKRIIRDATHGVKVNNRIKCRDKIRANEHGYMGCQIDETETFFGDPDSQIVYVNKVGTFGLDSRVEVIAPHGGSPVSRRLLIRVHQYLAGDGAKGIPSNGAKTRGGYCVEWFGMETDTRPISSGCRRSGRAGWPAVLRPFLGRFHAWSGATQGKDGLLVIPRLVLHGGLPPLSFFADAEAGGSQWILRDINQLADDLTNEEFANFDPALRRPLKREDFTWRILDRLLVQSDSR</sequence>
<dbReference type="EMBL" id="LSRX01001208">
    <property type="protein sequence ID" value="OLP82289.1"/>
    <property type="molecule type" value="Genomic_DNA"/>
</dbReference>
<protein>
    <submittedName>
        <fullName evidence="1">Uncharacterized protein</fullName>
    </submittedName>
</protein>
<evidence type="ECO:0000313" key="2">
    <source>
        <dbReference type="Proteomes" id="UP000186817"/>
    </source>
</evidence>
<comment type="caution">
    <text evidence="1">The sequence shown here is derived from an EMBL/GenBank/DDBJ whole genome shotgun (WGS) entry which is preliminary data.</text>
</comment>
<dbReference type="AlphaFoldDB" id="A0A1Q9CH87"/>
<dbReference type="OrthoDB" id="10270007at2759"/>
<accession>A0A1Q9CH87</accession>
<gene>
    <name evidence="1" type="ORF">AK812_SmicGene37081</name>
</gene>
<dbReference type="Proteomes" id="UP000186817">
    <property type="component" value="Unassembled WGS sequence"/>
</dbReference>